<dbReference type="Gene3D" id="1.10.472.10">
    <property type="entry name" value="Cyclin-like"/>
    <property type="match status" value="1"/>
</dbReference>
<reference evidence="3" key="1">
    <citation type="submission" date="2023-01" db="EMBL/GenBank/DDBJ databases">
        <title>Genome assembly of the deep-sea coral Lophelia pertusa.</title>
        <authorList>
            <person name="Herrera S."/>
            <person name="Cordes E."/>
        </authorList>
    </citation>
    <scope>NUCLEOTIDE SEQUENCE</scope>
    <source>
        <strain evidence="3">USNM1676648</strain>
        <tissue evidence="3">Polyp</tissue>
    </source>
</reference>
<keyword evidence="1" id="KW-0195">Cyclin</keyword>
<keyword evidence="2" id="KW-0472">Membrane</keyword>
<dbReference type="GO" id="GO:0016538">
    <property type="term" value="F:cyclin-dependent protein serine/threonine kinase regulator activity"/>
    <property type="evidence" value="ECO:0007669"/>
    <property type="project" value="InterPro"/>
</dbReference>
<protein>
    <submittedName>
        <fullName evidence="3">Cyclin- protein fam58a</fullName>
    </submittedName>
</protein>
<dbReference type="GO" id="GO:0006357">
    <property type="term" value="P:regulation of transcription by RNA polymerase II"/>
    <property type="evidence" value="ECO:0007669"/>
    <property type="project" value="InterPro"/>
</dbReference>
<dbReference type="Pfam" id="PF21797">
    <property type="entry name" value="CycT2-like_C"/>
    <property type="match status" value="1"/>
</dbReference>
<dbReference type="OrthoDB" id="79090at2759"/>
<dbReference type="AlphaFoldDB" id="A0A9W9ZIB9"/>
<keyword evidence="4" id="KW-1185">Reference proteome</keyword>
<comment type="caution">
    <text evidence="3">The sequence shown here is derived from an EMBL/GenBank/DDBJ whole genome shotgun (WGS) entry which is preliminary data.</text>
</comment>
<accession>A0A9W9ZIB9</accession>
<keyword evidence="2" id="KW-0812">Transmembrane</keyword>
<dbReference type="SUPFAM" id="SSF47954">
    <property type="entry name" value="Cyclin-like"/>
    <property type="match status" value="1"/>
</dbReference>
<dbReference type="InterPro" id="IPR048053">
    <property type="entry name" value="Cyclin-Q_second_cyclin_box"/>
</dbReference>
<proteinExistence type="predicted"/>
<evidence type="ECO:0000256" key="2">
    <source>
        <dbReference type="SAM" id="Phobius"/>
    </source>
</evidence>
<evidence type="ECO:0000256" key="1">
    <source>
        <dbReference type="ARBA" id="ARBA00023127"/>
    </source>
</evidence>
<dbReference type="EMBL" id="MU825933">
    <property type="protein sequence ID" value="KAJ7382202.1"/>
    <property type="molecule type" value="Genomic_DNA"/>
</dbReference>
<evidence type="ECO:0000313" key="4">
    <source>
        <dbReference type="Proteomes" id="UP001163046"/>
    </source>
</evidence>
<name>A0A9W9ZIB9_9CNID</name>
<dbReference type="CDD" id="cd20535">
    <property type="entry name" value="CYCLIN_CCNM_CCNQ_rpt2"/>
    <property type="match status" value="1"/>
</dbReference>
<feature type="transmembrane region" description="Helical" evidence="2">
    <location>
        <begin position="43"/>
        <end position="62"/>
    </location>
</feature>
<gene>
    <name evidence="3" type="primary">FAM58A_2</name>
    <name evidence="3" type="ORF">OS493_036401</name>
</gene>
<dbReference type="PANTHER" id="PTHR10026">
    <property type="entry name" value="CYCLIN"/>
    <property type="match status" value="1"/>
</dbReference>
<keyword evidence="2" id="KW-1133">Transmembrane helix</keyword>
<organism evidence="3 4">
    <name type="scientific">Desmophyllum pertusum</name>
    <dbReference type="NCBI Taxonomy" id="174260"/>
    <lineage>
        <taxon>Eukaryota</taxon>
        <taxon>Metazoa</taxon>
        <taxon>Cnidaria</taxon>
        <taxon>Anthozoa</taxon>
        <taxon>Hexacorallia</taxon>
        <taxon>Scleractinia</taxon>
        <taxon>Caryophylliina</taxon>
        <taxon>Caryophylliidae</taxon>
        <taxon>Desmophyllum</taxon>
    </lineage>
</organism>
<dbReference type="Proteomes" id="UP001163046">
    <property type="component" value="Unassembled WGS sequence"/>
</dbReference>
<dbReference type="InterPro" id="IPR043198">
    <property type="entry name" value="Cyclin/Ssn8"/>
</dbReference>
<dbReference type="InterPro" id="IPR036915">
    <property type="entry name" value="Cyclin-like_sf"/>
</dbReference>
<sequence length="106" mass="12107">YLLHYFNCLEDWLDKESWSTTSVSQLSWSLLQDSFHTTLCLQFSPAAIAIAMIYFSLICLGVEVPSQGAQHSWWKAMCPGSTEDEIQAIIHNMIELYSFENVIVRG</sequence>
<feature type="non-terminal residue" evidence="3">
    <location>
        <position position="1"/>
    </location>
</feature>
<evidence type="ECO:0000313" key="3">
    <source>
        <dbReference type="EMBL" id="KAJ7382202.1"/>
    </source>
</evidence>